<keyword evidence="1" id="KW-0446">Lipid-binding</keyword>
<dbReference type="Gene3D" id="3.30.1180.10">
    <property type="match status" value="1"/>
</dbReference>
<dbReference type="PANTHER" id="PTHR33434">
    <property type="entry name" value="DEGV DOMAIN-CONTAINING PROTEIN DR_1986-RELATED"/>
    <property type="match status" value="1"/>
</dbReference>
<sequence>MSNIKIVTDSSVALTAEEVKTYGIYIVPLSVQIDGTVYEDGITIQPNEFLEKMATSQSLPQTSQPAIGKFTAVYDEIAQQYPDDEILSLHLSSRLSGTIHAAEQAAALTNAKVTTFDTLSTDRGQAFMVIEAAKMVAKGATMTEILDKLLEVRNQTHIFLSFTSLNNMVAGGRLSKTQGMIGNLLNIKVGAGVDKEGAVEVLAKGRGMKAIAKFHDSVIDGMKAYSEVMSIGISHAGIPEVAEKMAARLQTLFPETPIVTQVTTPIVSTHTGAGALAIIYRAR</sequence>
<evidence type="ECO:0008006" key="4">
    <source>
        <dbReference type="Google" id="ProtNLM"/>
    </source>
</evidence>
<dbReference type="EMBL" id="PUFI01000014">
    <property type="protein sequence ID" value="TDG68299.1"/>
    <property type="molecule type" value="Genomic_DNA"/>
</dbReference>
<dbReference type="Pfam" id="PF02645">
    <property type="entry name" value="DegV"/>
    <property type="match status" value="1"/>
</dbReference>
<dbReference type="RefSeq" id="WP_010008373.1">
    <property type="nucleotide sequence ID" value="NZ_JAGYGP010000001.1"/>
</dbReference>
<dbReference type="Proteomes" id="UP000295681">
    <property type="component" value="Unassembled WGS sequence"/>
</dbReference>
<dbReference type="GO" id="GO:0008289">
    <property type="term" value="F:lipid binding"/>
    <property type="evidence" value="ECO:0007669"/>
    <property type="project" value="UniProtKB-KW"/>
</dbReference>
<comment type="caution">
    <text evidence="2">The sequence shown here is derived from an EMBL/GenBank/DDBJ whole genome shotgun (WGS) entry which is preliminary data.</text>
</comment>
<reference evidence="2 3" key="1">
    <citation type="journal article" date="2019" name="Appl. Microbiol. Biotechnol.">
        <title>Uncovering carbohydrate metabolism through a genotype-phenotype association study of 56 lactic acid bacteria genomes.</title>
        <authorList>
            <person name="Buron-Moles G."/>
            <person name="Chailyan A."/>
            <person name="Dolejs I."/>
            <person name="Forster J."/>
            <person name="Miks M.H."/>
        </authorList>
    </citation>
    <scope>NUCLEOTIDE SEQUENCE [LARGE SCALE GENOMIC DNA]</scope>
    <source>
        <strain evidence="2 3">ATCC 700006</strain>
    </source>
</reference>
<dbReference type="Gene3D" id="3.40.50.10170">
    <property type="match status" value="1"/>
</dbReference>
<dbReference type="PANTHER" id="PTHR33434:SF8">
    <property type="entry name" value="DEGV DOMAIN-CONTAINING PROTEIN SPR1019"/>
    <property type="match status" value="1"/>
</dbReference>
<evidence type="ECO:0000256" key="1">
    <source>
        <dbReference type="ARBA" id="ARBA00023121"/>
    </source>
</evidence>
<dbReference type="AlphaFoldDB" id="A0A4R5N8N6"/>
<name>A0A4R5N8N6_9LACO</name>
<dbReference type="STRING" id="907931.GCA_000165675_00423"/>
<dbReference type="InterPro" id="IPR050270">
    <property type="entry name" value="DegV_domain_contain"/>
</dbReference>
<dbReference type="InterPro" id="IPR003797">
    <property type="entry name" value="DegV"/>
</dbReference>
<evidence type="ECO:0000313" key="3">
    <source>
        <dbReference type="Proteomes" id="UP000295681"/>
    </source>
</evidence>
<proteinExistence type="predicted"/>
<dbReference type="InterPro" id="IPR043168">
    <property type="entry name" value="DegV_C"/>
</dbReference>
<organism evidence="2 3">
    <name type="scientific">Leuconostoc fallax</name>
    <dbReference type="NCBI Taxonomy" id="1251"/>
    <lineage>
        <taxon>Bacteria</taxon>
        <taxon>Bacillati</taxon>
        <taxon>Bacillota</taxon>
        <taxon>Bacilli</taxon>
        <taxon>Lactobacillales</taxon>
        <taxon>Lactobacillaceae</taxon>
        <taxon>Leuconostoc</taxon>
    </lineage>
</organism>
<protein>
    <recommendedName>
        <fullName evidence="4">DegV family protein</fullName>
    </recommendedName>
</protein>
<dbReference type="SUPFAM" id="SSF82549">
    <property type="entry name" value="DAK1/DegV-like"/>
    <property type="match status" value="1"/>
</dbReference>
<keyword evidence="3" id="KW-1185">Reference proteome</keyword>
<dbReference type="PROSITE" id="PS51482">
    <property type="entry name" value="DEGV"/>
    <property type="match status" value="1"/>
</dbReference>
<dbReference type="NCBIfam" id="TIGR00762">
    <property type="entry name" value="DegV"/>
    <property type="match status" value="1"/>
</dbReference>
<accession>A0A4R5N8N6</accession>
<gene>
    <name evidence="2" type="ORF">C5L23_000605</name>
</gene>
<evidence type="ECO:0000313" key="2">
    <source>
        <dbReference type="EMBL" id="TDG68299.1"/>
    </source>
</evidence>